<name>A0A9X8ZDS4_9BACI</name>
<protein>
    <recommendedName>
        <fullName evidence="3">DUF2642 domain-containing protein</fullName>
    </recommendedName>
</protein>
<organism evidence="1 2">
    <name type="scientific">Peribacillus simplex</name>
    <dbReference type="NCBI Taxonomy" id="1478"/>
    <lineage>
        <taxon>Bacteria</taxon>
        <taxon>Bacillati</taxon>
        <taxon>Bacillota</taxon>
        <taxon>Bacilli</taxon>
        <taxon>Bacillales</taxon>
        <taxon>Bacillaceae</taxon>
        <taxon>Peribacillus</taxon>
    </lineage>
</organism>
<evidence type="ECO:0000313" key="2">
    <source>
        <dbReference type="Proteomes" id="UP000309170"/>
    </source>
</evidence>
<evidence type="ECO:0008006" key="3">
    <source>
        <dbReference type="Google" id="ProtNLM"/>
    </source>
</evidence>
<reference evidence="1 2" key="1">
    <citation type="journal article" date="2019" name="Environ. Microbiol.">
        <title>An active ?-lactamase is a part of an orchestrated cell wall stress resistance network of Bacillus subtilis and related rhizosphere species.</title>
        <authorList>
            <person name="Bucher T."/>
            <person name="Keren-Paz A."/>
            <person name="Hausser J."/>
            <person name="Olender T."/>
            <person name="Cytryn E."/>
            <person name="Kolodkin-Gal I."/>
        </authorList>
    </citation>
    <scope>NUCLEOTIDE SEQUENCE [LARGE SCALE GENOMIC DNA]</scope>
    <source>
        <strain evidence="1 2">I4</strain>
    </source>
</reference>
<gene>
    <name evidence="1" type="ORF">FC678_21045</name>
</gene>
<evidence type="ECO:0000313" key="1">
    <source>
        <dbReference type="EMBL" id="TKH08187.1"/>
    </source>
</evidence>
<accession>A0A9X8ZDS4</accession>
<comment type="caution">
    <text evidence="1">The sequence shown here is derived from an EMBL/GenBank/DDBJ whole genome shotgun (WGS) entry which is preliminary data.</text>
</comment>
<dbReference type="Proteomes" id="UP000309170">
    <property type="component" value="Unassembled WGS sequence"/>
</dbReference>
<sequence length="67" mass="7491">MFYVQLRHYIGNTVEVATGSDLFEGVLHEVSDDICRLTETSPGYEGNLDIITIPLSQINFVRASHAH</sequence>
<proteinExistence type="predicted"/>
<dbReference type="AlphaFoldDB" id="A0A9X8ZDS4"/>
<dbReference type="OrthoDB" id="2911260at2"/>
<dbReference type="EMBL" id="SZNT01000405">
    <property type="protein sequence ID" value="TKH08187.1"/>
    <property type="molecule type" value="Genomic_DNA"/>
</dbReference>